<evidence type="ECO:0000313" key="1">
    <source>
        <dbReference type="EMBL" id="CAB4197424.1"/>
    </source>
</evidence>
<name>A0A6J5RYZ3_9CAUD</name>
<dbReference type="EMBL" id="LR797264">
    <property type="protein sequence ID" value="CAB4197424.1"/>
    <property type="molecule type" value="Genomic_DNA"/>
</dbReference>
<protein>
    <submittedName>
        <fullName evidence="1">Uncharacterized protein</fullName>
    </submittedName>
</protein>
<proteinExistence type="predicted"/>
<reference evidence="1" key="1">
    <citation type="submission" date="2020-05" db="EMBL/GenBank/DDBJ databases">
        <authorList>
            <person name="Chiriac C."/>
            <person name="Salcher M."/>
            <person name="Ghai R."/>
            <person name="Kavagutti S V."/>
        </authorList>
    </citation>
    <scope>NUCLEOTIDE SEQUENCE</scope>
</reference>
<sequence>MDGVLIVAHKHIPAMDAPSVQKVRDLEKELLKLPQGQYDTNHVIHAGMYARTLITPPHTLITGALIKIPTILITHGEITAYVGNGTVRLHGYNVLPASAGRRQAVFSHDTVAHYTMMFPTTHKTVEEAEKQFTDEYDLLASHRDEKFNYTVITGE</sequence>
<organism evidence="1">
    <name type="scientific">uncultured Caudovirales phage</name>
    <dbReference type="NCBI Taxonomy" id="2100421"/>
    <lineage>
        <taxon>Viruses</taxon>
        <taxon>Duplodnaviria</taxon>
        <taxon>Heunggongvirae</taxon>
        <taxon>Uroviricota</taxon>
        <taxon>Caudoviricetes</taxon>
        <taxon>Peduoviridae</taxon>
        <taxon>Maltschvirus</taxon>
        <taxon>Maltschvirus maltsch</taxon>
    </lineage>
</organism>
<gene>
    <name evidence="1" type="ORF">UFOVP1323_27</name>
</gene>
<accession>A0A6J5RYZ3</accession>